<evidence type="ECO:0000313" key="1">
    <source>
        <dbReference type="EMBL" id="KAH6622954.1"/>
    </source>
</evidence>
<organism evidence="1 2">
    <name type="scientific">Chaetomium tenue</name>
    <dbReference type="NCBI Taxonomy" id="1854479"/>
    <lineage>
        <taxon>Eukaryota</taxon>
        <taxon>Fungi</taxon>
        <taxon>Dikarya</taxon>
        <taxon>Ascomycota</taxon>
        <taxon>Pezizomycotina</taxon>
        <taxon>Sordariomycetes</taxon>
        <taxon>Sordariomycetidae</taxon>
        <taxon>Sordariales</taxon>
        <taxon>Chaetomiaceae</taxon>
        <taxon>Chaetomium</taxon>
    </lineage>
</organism>
<proteinExistence type="predicted"/>
<name>A0ACB7NWY9_9PEZI</name>
<keyword evidence="2" id="KW-1185">Reference proteome</keyword>
<comment type="caution">
    <text evidence="1">The sequence shown here is derived from an EMBL/GenBank/DDBJ whole genome shotgun (WGS) entry which is preliminary data.</text>
</comment>
<dbReference type="EMBL" id="JAGIZQ010000006">
    <property type="protein sequence ID" value="KAH6622954.1"/>
    <property type="molecule type" value="Genomic_DNA"/>
</dbReference>
<evidence type="ECO:0000313" key="2">
    <source>
        <dbReference type="Proteomes" id="UP000724584"/>
    </source>
</evidence>
<sequence>MPETLDSPAPAAAPGRAYHAKRPHRKSRMGCRNCKTRKVKCDEGRPVCHPCTLRGEKCVYLLAPPPARSSRTRTASPASSSGSGPALTPPSAHTPGSTQTPASVPDLALVGRHTPAVTPQPQFIPSGHSEADMRLLWFYTTATYASFSTGQLKERSVDVVLRVNVVQQAFANPFLMNCLLGLTAMHVNYLGIPNMGISRALEAHYRAQGLESYRKAVEAADPTTYPALLATSLFLCGLSTHVFRGEDARPFSLLDWMMLWKGIGAIIDVTNLAAMYRTGIAALLFRPAVDMDASARALPNYLLFMIASIQPSDADYPLVPKYYKALKFLGSLYLELRNGFSHRLFLRTVTFLTYLPKVILTTARERRPRALIILAHYLVFITFKAKACWWMDGIAGFEIPNIARFVGPAWASLLRVPLAALEVRDDNRAIARLLLDDPGWDEPTDMGVEPVSPEGERELAIRALMEEDVAPDVQAYRERKLQLQVMNS</sequence>
<accession>A0ACB7NWY9</accession>
<protein>
    <submittedName>
        <fullName evidence="1">Uncharacterized protein</fullName>
    </submittedName>
</protein>
<reference evidence="1 2" key="1">
    <citation type="journal article" date="2021" name="Nat. Commun.">
        <title>Genetic determinants of endophytism in the Arabidopsis root mycobiome.</title>
        <authorList>
            <person name="Mesny F."/>
            <person name="Miyauchi S."/>
            <person name="Thiergart T."/>
            <person name="Pickel B."/>
            <person name="Atanasova L."/>
            <person name="Karlsson M."/>
            <person name="Huettel B."/>
            <person name="Barry K.W."/>
            <person name="Haridas S."/>
            <person name="Chen C."/>
            <person name="Bauer D."/>
            <person name="Andreopoulos W."/>
            <person name="Pangilinan J."/>
            <person name="LaButti K."/>
            <person name="Riley R."/>
            <person name="Lipzen A."/>
            <person name="Clum A."/>
            <person name="Drula E."/>
            <person name="Henrissat B."/>
            <person name="Kohler A."/>
            <person name="Grigoriev I.V."/>
            <person name="Martin F.M."/>
            <person name="Hacquard S."/>
        </authorList>
    </citation>
    <scope>NUCLEOTIDE SEQUENCE [LARGE SCALE GENOMIC DNA]</scope>
    <source>
        <strain evidence="1 2">MPI-SDFR-AT-0079</strain>
    </source>
</reference>
<gene>
    <name evidence="1" type="ORF">F5144DRAFT_582005</name>
</gene>
<dbReference type="Proteomes" id="UP000724584">
    <property type="component" value="Unassembled WGS sequence"/>
</dbReference>